<keyword evidence="1" id="KW-1133">Transmembrane helix</keyword>
<protein>
    <submittedName>
        <fullName evidence="2">Uncharacterized protein</fullName>
    </submittedName>
</protein>
<name>A0ABQ0JS98_9BACT</name>
<feature type="transmembrane region" description="Helical" evidence="1">
    <location>
        <begin position="74"/>
        <end position="92"/>
    </location>
</feature>
<dbReference type="RefSeq" id="WP_052561359.1">
    <property type="nucleotide sequence ID" value="NZ_BAFN01000001.1"/>
</dbReference>
<keyword evidence="1" id="KW-0472">Membrane</keyword>
<evidence type="ECO:0000256" key="1">
    <source>
        <dbReference type="SAM" id="Phobius"/>
    </source>
</evidence>
<accession>A0ABQ0JS98</accession>
<comment type="caution">
    <text evidence="2">The sequence shown here is derived from an EMBL/GenBank/DDBJ whole genome shotgun (WGS) entry which is preliminary data.</text>
</comment>
<evidence type="ECO:0000313" key="3">
    <source>
        <dbReference type="Proteomes" id="UP000032309"/>
    </source>
</evidence>
<proteinExistence type="predicted"/>
<feature type="transmembrane region" description="Helical" evidence="1">
    <location>
        <begin position="197"/>
        <end position="218"/>
    </location>
</feature>
<evidence type="ECO:0000313" key="2">
    <source>
        <dbReference type="EMBL" id="GAN31602.1"/>
    </source>
</evidence>
<feature type="transmembrane region" description="Helical" evidence="1">
    <location>
        <begin position="19"/>
        <end position="38"/>
    </location>
</feature>
<reference evidence="3" key="1">
    <citation type="journal article" date="2015" name="Genome Announc.">
        <title>Draft Genome Sequence of an Anaerobic Ammonium-Oxidizing Bacterium, "Candidatus Brocadia sinica".</title>
        <authorList>
            <person name="Oshiki M."/>
            <person name="Shinyako-Hata K."/>
            <person name="Satoh H."/>
            <person name="Okabe S."/>
        </authorList>
    </citation>
    <scope>NUCLEOTIDE SEQUENCE [LARGE SCALE GENOMIC DNA]</scope>
    <source>
        <strain evidence="3">JPN1</strain>
    </source>
</reference>
<sequence length="259" mass="30040">MLAVNFNDQEKNKLKNIRIGAFLTFSGIISRFIVGDIIKPLELYDFIQPGSHSGTHFHHYEFHTPSFPDMCGDVVTIVLFVTAYLFMTSLSMKNILRGMMYSCSEVNYKSRESIQRIRDYILWTRNIFYVAMFGFGLYFFSKYLLTIGLEVFSAEESEAGGVTFVLIVLNNIVKLAAALAFVYAYCKYLDVHKHMKAILYMFFFIRTLFLTNMLGFVHEYDLEMIAPMIDILLPVILIYSIVSFFVVRHRILQHDHVSS</sequence>
<feature type="transmembrane region" description="Helical" evidence="1">
    <location>
        <begin position="120"/>
        <end position="141"/>
    </location>
</feature>
<dbReference type="Proteomes" id="UP000032309">
    <property type="component" value="Unassembled WGS sequence"/>
</dbReference>
<keyword evidence="3" id="KW-1185">Reference proteome</keyword>
<gene>
    <name evidence="2" type="ORF">BROSI_A0103</name>
</gene>
<organism evidence="2 3">
    <name type="scientific">Candidatus Brocadia sinica JPN1</name>
    <dbReference type="NCBI Taxonomy" id="1197129"/>
    <lineage>
        <taxon>Bacteria</taxon>
        <taxon>Pseudomonadati</taxon>
        <taxon>Planctomycetota</taxon>
        <taxon>Candidatus Brocadiia</taxon>
        <taxon>Candidatus Brocadiales</taxon>
        <taxon>Candidatus Brocadiaceae</taxon>
        <taxon>Candidatus Brocadia</taxon>
    </lineage>
</organism>
<feature type="transmembrane region" description="Helical" evidence="1">
    <location>
        <begin position="224"/>
        <end position="247"/>
    </location>
</feature>
<dbReference type="EMBL" id="BAFN01000001">
    <property type="protein sequence ID" value="GAN31602.1"/>
    <property type="molecule type" value="Genomic_DNA"/>
</dbReference>
<keyword evidence="1" id="KW-0812">Transmembrane</keyword>
<feature type="transmembrane region" description="Helical" evidence="1">
    <location>
        <begin position="161"/>
        <end position="185"/>
    </location>
</feature>